<reference evidence="2" key="2">
    <citation type="submission" date="2023-06" db="EMBL/GenBank/DDBJ databases">
        <authorList>
            <consortium name="Lawrence Berkeley National Laboratory"/>
            <person name="Haridas S."/>
            <person name="Hensen N."/>
            <person name="Bonometti L."/>
            <person name="Westerberg I."/>
            <person name="Brannstrom I.O."/>
            <person name="Guillou S."/>
            <person name="Cros-Aarteil S."/>
            <person name="Calhoun S."/>
            <person name="Kuo A."/>
            <person name="Mondo S."/>
            <person name="Pangilinan J."/>
            <person name="Riley R."/>
            <person name="Labutti K."/>
            <person name="Andreopoulos B."/>
            <person name="Lipzen A."/>
            <person name="Chen C."/>
            <person name="Yanf M."/>
            <person name="Daum C."/>
            <person name="Ng V."/>
            <person name="Clum A."/>
            <person name="Steindorff A."/>
            <person name="Ohm R."/>
            <person name="Martin F."/>
            <person name="Silar P."/>
            <person name="Natvig D."/>
            <person name="Lalanne C."/>
            <person name="Gautier V."/>
            <person name="Ament-Velasquez S.L."/>
            <person name="Kruys A."/>
            <person name="Hutchinson M.I."/>
            <person name="Powell A.J."/>
            <person name="Barry K."/>
            <person name="Miller A.N."/>
            <person name="Grigoriev I.V."/>
            <person name="Debuchy R."/>
            <person name="Gladieux P."/>
            <person name="Thoren M.H."/>
            <person name="Johannesson H."/>
        </authorList>
    </citation>
    <scope>NUCLEOTIDE SEQUENCE</scope>
    <source>
        <strain evidence="2">SMH4131-1</strain>
    </source>
</reference>
<dbReference type="Pfam" id="PF20150">
    <property type="entry name" value="2EXR"/>
    <property type="match status" value="1"/>
</dbReference>
<evidence type="ECO:0000259" key="1">
    <source>
        <dbReference type="Pfam" id="PF20150"/>
    </source>
</evidence>
<dbReference type="Proteomes" id="UP001286456">
    <property type="component" value="Unassembled WGS sequence"/>
</dbReference>
<protein>
    <recommendedName>
        <fullName evidence="1">2EXR domain-containing protein</fullName>
    </recommendedName>
</protein>
<dbReference type="PANTHER" id="PTHR35910">
    <property type="entry name" value="2EXR DOMAIN-CONTAINING PROTEIN"/>
    <property type="match status" value="1"/>
</dbReference>
<evidence type="ECO:0000313" key="2">
    <source>
        <dbReference type="EMBL" id="KAK3324789.1"/>
    </source>
</evidence>
<keyword evidence="3" id="KW-1185">Reference proteome</keyword>
<proteinExistence type="predicted"/>
<evidence type="ECO:0000313" key="3">
    <source>
        <dbReference type="Proteomes" id="UP001286456"/>
    </source>
</evidence>
<name>A0AAE0IGM6_9PEZI</name>
<organism evidence="2 3">
    <name type="scientific">Cercophora scortea</name>
    <dbReference type="NCBI Taxonomy" id="314031"/>
    <lineage>
        <taxon>Eukaryota</taxon>
        <taxon>Fungi</taxon>
        <taxon>Dikarya</taxon>
        <taxon>Ascomycota</taxon>
        <taxon>Pezizomycotina</taxon>
        <taxon>Sordariomycetes</taxon>
        <taxon>Sordariomycetidae</taxon>
        <taxon>Sordariales</taxon>
        <taxon>Lasiosphaeriaceae</taxon>
        <taxon>Cercophora</taxon>
    </lineage>
</organism>
<dbReference type="EMBL" id="JAUEPO010000004">
    <property type="protein sequence ID" value="KAK3324789.1"/>
    <property type="molecule type" value="Genomic_DNA"/>
</dbReference>
<dbReference type="AlphaFoldDB" id="A0AAE0IGM6"/>
<accession>A0AAE0IGM6</accession>
<comment type="caution">
    <text evidence="2">The sequence shown here is derived from an EMBL/GenBank/DDBJ whole genome shotgun (WGS) entry which is preliminary data.</text>
</comment>
<sequence length="221" mass="25735">MATFHPFPRLPTELRLRIWELTASNPRVVEVRERGRLKSRAFWASPTPVPAVLHTCRESRSLLLSPTNGGRTRFTKAFTYGMQPRHTWVNFAADTIHTDDFTVRNLVAERPLIRWLTVDSADSEHFYHIHMAGLIMSDMPALERLVILTHENVYDWQPMMEDLRRHFDERQAAMPGYPFTDVCIVDQSTGETVDAANYKDVFQEYEDMHLRDAEYENPADL</sequence>
<feature type="domain" description="2EXR" evidence="1">
    <location>
        <begin position="4"/>
        <end position="96"/>
    </location>
</feature>
<gene>
    <name evidence="2" type="ORF">B0T19DRAFT_402987</name>
</gene>
<dbReference type="InterPro" id="IPR045518">
    <property type="entry name" value="2EXR"/>
</dbReference>
<reference evidence="2" key="1">
    <citation type="journal article" date="2023" name="Mol. Phylogenet. Evol.">
        <title>Genome-scale phylogeny and comparative genomics of the fungal order Sordariales.</title>
        <authorList>
            <person name="Hensen N."/>
            <person name="Bonometti L."/>
            <person name="Westerberg I."/>
            <person name="Brannstrom I.O."/>
            <person name="Guillou S."/>
            <person name="Cros-Aarteil S."/>
            <person name="Calhoun S."/>
            <person name="Haridas S."/>
            <person name="Kuo A."/>
            <person name="Mondo S."/>
            <person name="Pangilinan J."/>
            <person name="Riley R."/>
            <person name="LaButti K."/>
            <person name="Andreopoulos B."/>
            <person name="Lipzen A."/>
            <person name="Chen C."/>
            <person name="Yan M."/>
            <person name="Daum C."/>
            <person name="Ng V."/>
            <person name="Clum A."/>
            <person name="Steindorff A."/>
            <person name="Ohm R.A."/>
            <person name="Martin F."/>
            <person name="Silar P."/>
            <person name="Natvig D.O."/>
            <person name="Lalanne C."/>
            <person name="Gautier V."/>
            <person name="Ament-Velasquez S.L."/>
            <person name="Kruys A."/>
            <person name="Hutchinson M.I."/>
            <person name="Powell A.J."/>
            <person name="Barry K."/>
            <person name="Miller A.N."/>
            <person name="Grigoriev I.V."/>
            <person name="Debuchy R."/>
            <person name="Gladieux P."/>
            <person name="Hiltunen Thoren M."/>
            <person name="Johannesson H."/>
        </authorList>
    </citation>
    <scope>NUCLEOTIDE SEQUENCE</scope>
    <source>
        <strain evidence="2">SMH4131-1</strain>
    </source>
</reference>
<dbReference type="PANTHER" id="PTHR35910:SF1">
    <property type="entry name" value="2EXR DOMAIN-CONTAINING PROTEIN"/>
    <property type="match status" value="1"/>
</dbReference>